<proteinExistence type="inferred from homology"/>
<dbReference type="EC" id="1.14.14.1" evidence="5"/>
<dbReference type="Proteomes" id="UP001153714">
    <property type="component" value="Chromosome 3"/>
</dbReference>
<evidence type="ECO:0000313" key="19">
    <source>
        <dbReference type="Proteomes" id="UP001153714"/>
    </source>
</evidence>
<accession>A0A9N9R6W3</accession>
<dbReference type="Gene3D" id="1.10.630.10">
    <property type="entry name" value="Cytochrome P450"/>
    <property type="match status" value="2"/>
</dbReference>
<dbReference type="GO" id="GO:0005789">
    <property type="term" value="C:endoplasmic reticulum membrane"/>
    <property type="evidence" value="ECO:0007669"/>
    <property type="project" value="UniProtKB-SubCell"/>
</dbReference>
<keyword evidence="10 16" id="KW-0560">Oxidoreductase</keyword>
<evidence type="ECO:0000256" key="8">
    <source>
        <dbReference type="ARBA" id="ARBA00022824"/>
    </source>
</evidence>
<keyword evidence="9" id="KW-0492">Microsome</keyword>
<reference evidence="18" key="2">
    <citation type="submission" date="2022-10" db="EMBL/GenBank/DDBJ databases">
        <authorList>
            <consortium name="ENA_rothamsted_submissions"/>
            <consortium name="culmorum"/>
            <person name="King R."/>
        </authorList>
    </citation>
    <scope>NUCLEOTIDE SEQUENCE</scope>
</reference>
<dbReference type="PANTHER" id="PTHR24292:SF54">
    <property type="entry name" value="CYP9F3-RELATED"/>
    <property type="match status" value="1"/>
</dbReference>
<evidence type="ECO:0000256" key="5">
    <source>
        <dbReference type="ARBA" id="ARBA00012109"/>
    </source>
</evidence>
<comment type="subcellular location">
    <subcellularLocation>
        <location evidence="3">Endoplasmic reticulum membrane</location>
        <topology evidence="3">Peripheral membrane protein</topology>
    </subcellularLocation>
    <subcellularLocation>
        <location evidence="2">Microsome membrane</location>
        <topology evidence="2">Peripheral membrane protein</topology>
    </subcellularLocation>
</comment>
<comment type="cofactor">
    <cofactor evidence="1 15">
        <name>heme</name>
        <dbReference type="ChEBI" id="CHEBI:30413"/>
    </cofactor>
</comment>
<gene>
    <name evidence="18" type="ORF">DIATSA_LOCUS8387</name>
</gene>
<dbReference type="Pfam" id="PF00067">
    <property type="entry name" value="p450"/>
    <property type="match status" value="1"/>
</dbReference>
<evidence type="ECO:0000256" key="7">
    <source>
        <dbReference type="ARBA" id="ARBA00022723"/>
    </source>
</evidence>
<evidence type="ECO:0000256" key="2">
    <source>
        <dbReference type="ARBA" id="ARBA00004174"/>
    </source>
</evidence>
<dbReference type="PANTHER" id="PTHR24292">
    <property type="entry name" value="CYTOCHROME P450"/>
    <property type="match status" value="1"/>
</dbReference>
<evidence type="ECO:0000313" key="18">
    <source>
        <dbReference type="EMBL" id="CAG9790726.1"/>
    </source>
</evidence>
<evidence type="ECO:0000256" key="1">
    <source>
        <dbReference type="ARBA" id="ARBA00001971"/>
    </source>
</evidence>
<evidence type="ECO:0000256" key="10">
    <source>
        <dbReference type="ARBA" id="ARBA00023002"/>
    </source>
</evidence>
<dbReference type="GO" id="GO:0016712">
    <property type="term" value="F:oxidoreductase activity, acting on paired donors, with incorporation or reduction of molecular oxygen, reduced flavin or flavoprotein as one donor, and incorporation of one atom of oxygen"/>
    <property type="evidence" value="ECO:0007669"/>
    <property type="project" value="UniProtKB-EC"/>
</dbReference>
<evidence type="ECO:0000256" key="9">
    <source>
        <dbReference type="ARBA" id="ARBA00022848"/>
    </source>
</evidence>
<dbReference type="EMBL" id="OU893334">
    <property type="protein sequence ID" value="CAG9790726.1"/>
    <property type="molecule type" value="Genomic_DNA"/>
</dbReference>
<dbReference type="InterPro" id="IPR017972">
    <property type="entry name" value="Cyt_P450_CS"/>
</dbReference>
<evidence type="ECO:0000256" key="16">
    <source>
        <dbReference type="RuleBase" id="RU000461"/>
    </source>
</evidence>
<sequence length="486" mass="55679">MFSGIKSILLSKSANTLSVYQILSKSGLQSMYQRFKSPYIGIWLFWRPALIINSPEIAQRVLIKDFDVFRNRLLGSGSSKVDPIAGLNLFMVNEPTWSKMRRPLTSLFTSAKIKTFHNLYNTKTKDLVRRIAQSLDENKPNELRNMFSDFTTDIIGIAAFGVESNATITGDGPLRSITKDFMKFSALRGFAFISVMSFLFSLFIKFYLIMSHVDLQMLYTAAVLNENFSVVYEILVFLNTVSSLTFVNVECYAISSQNHLYYLPTSYAILVMDEDLFIAQAVIMLQGGFDTTSAAMSFFTYELAHCSEVKLYKELTKAKEDLGEKELDASVLSELVYFNCVIKETLKKYTSMGWLDRICDRDYRIDDNLTISKGTTVYVNSMGMHGDPEIYYDPDNFHPERFLPENWDSKKPFMPFGEGPRSCIGRRFAYRTMWYGLSKILLMYELKPIPGSKRPNDVKADSRSLFLVPGEDIFVKFVPRERINVE</sequence>
<dbReference type="InterPro" id="IPR036396">
    <property type="entry name" value="Cyt_P450_sf"/>
</dbReference>
<keyword evidence="13 17" id="KW-0472">Membrane</keyword>
<dbReference type="GO" id="GO:0005506">
    <property type="term" value="F:iron ion binding"/>
    <property type="evidence" value="ECO:0007669"/>
    <property type="project" value="InterPro"/>
</dbReference>
<organism evidence="18 19">
    <name type="scientific">Diatraea saccharalis</name>
    <name type="common">sugarcane borer</name>
    <dbReference type="NCBI Taxonomy" id="40085"/>
    <lineage>
        <taxon>Eukaryota</taxon>
        <taxon>Metazoa</taxon>
        <taxon>Ecdysozoa</taxon>
        <taxon>Arthropoda</taxon>
        <taxon>Hexapoda</taxon>
        <taxon>Insecta</taxon>
        <taxon>Pterygota</taxon>
        <taxon>Neoptera</taxon>
        <taxon>Endopterygota</taxon>
        <taxon>Lepidoptera</taxon>
        <taxon>Glossata</taxon>
        <taxon>Ditrysia</taxon>
        <taxon>Pyraloidea</taxon>
        <taxon>Crambidae</taxon>
        <taxon>Crambinae</taxon>
        <taxon>Diatraea</taxon>
    </lineage>
</organism>
<dbReference type="PRINTS" id="PR00385">
    <property type="entry name" value="P450"/>
</dbReference>
<keyword evidence="6 15" id="KW-0349">Heme</keyword>
<evidence type="ECO:0000256" key="17">
    <source>
        <dbReference type="SAM" id="Phobius"/>
    </source>
</evidence>
<protein>
    <recommendedName>
        <fullName evidence="5">unspecific monooxygenase</fullName>
        <ecNumber evidence="5">1.14.14.1</ecNumber>
    </recommendedName>
</protein>
<keyword evidence="17" id="KW-1133">Transmembrane helix</keyword>
<dbReference type="OrthoDB" id="2789670at2759"/>
<feature type="binding site" description="axial binding residue" evidence="15">
    <location>
        <position position="423"/>
    </location>
    <ligand>
        <name>heme</name>
        <dbReference type="ChEBI" id="CHEBI:30413"/>
    </ligand>
    <ligandPart>
        <name>Fe</name>
        <dbReference type="ChEBI" id="CHEBI:18248"/>
    </ligandPart>
</feature>
<evidence type="ECO:0000256" key="6">
    <source>
        <dbReference type="ARBA" id="ARBA00022617"/>
    </source>
</evidence>
<evidence type="ECO:0000256" key="13">
    <source>
        <dbReference type="ARBA" id="ARBA00023136"/>
    </source>
</evidence>
<keyword evidence="12 16" id="KW-0503">Monooxygenase</keyword>
<dbReference type="AlphaFoldDB" id="A0A9N9R6W3"/>
<dbReference type="GO" id="GO:0020037">
    <property type="term" value="F:heme binding"/>
    <property type="evidence" value="ECO:0007669"/>
    <property type="project" value="InterPro"/>
</dbReference>
<evidence type="ECO:0000256" key="14">
    <source>
        <dbReference type="ARBA" id="ARBA00047827"/>
    </source>
</evidence>
<evidence type="ECO:0000256" key="4">
    <source>
        <dbReference type="ARBA" id="ARBA00010617"/>
    </source>
</evidence>
<keyword evidence="17" id="KW-0812">Transmembrane</keyword>
<dbReference type="SUPFAM" id="SSF48264">
    <property type="entry name" value="Cytochrome P450"/>
    <property type="match status" value="1"/>
</dbReference>
<dbReference type="PROSITE" id="PS00086">
    <property type="entry name" value="CYTOCHROME_P450"/>
    <property type="match status" value="1"/>
</dbReference>
<evidence type="ECO:0000256" key="11">
    <source>
        <dbReference type="ARBA" id="ARBA00023004"/>
    </source>
</evidence>
<evidence type="ECO:0000256" key="3">
    <source>
        <dbReference type="ARBA" id="ARBA00004406"/>
    </source>
</evidence>
<dbReference type="InterPro" id="IPR001128">
    <property type="entry name" value="Cyt_P450"/>
</dbReference>
<dbReference type="PRINTS" id="PR00463">
    <property type="entry name" value="EP450I"/>
</dbReference>
<keyword evidence="11 15" id="KW-0408">Iron</keyword>
<comment type="catalytic activity">
    <reaction evidence="14">
        <text>an organic molecule + reduced [NADPH--hemoprotein reductase] + O2 = an alcohol + oxidized [NADPH--hemoprotein reductase] + H2O + H(+)</text>
        <dbReference type="Rhea" id="RHEA:17149"/>
        <dbReference type="Rhea" id="RHEA-COMP:11964"/>
        <dbReference type="Rhea" id="RHEA-COMP:11965"/>
        <dbReference type="ChEBI" id="CHEBI:15377"/>
        <dbReference type="ChEBI" id="CHEBI:15378"/>
        <dbReference type="ChEBI" id="CHEBI:15379"/>
        <dbReference type="ChEBI" id="CHEBI:30879"/>
        <dbReference type="ChEBI" id="CHEBI:57618"/>
        <dbReference type="ChEBI" id="CHEBI:58210"/>
        <dbReference type="ChEBI" id="CHEBI:142491"/>
        <dbReference type="EC" id="1.14.14.1"/>
    </reaction>
</comment>
<evidence type="ECO:0000256" key="15">
    <source>
        <dbReference type="PIRSR" id="PIRSR602401-1"/>
    </source>
</evidence>
<keyword evidence="19" id="KW-1185">Reference proteome</keyword>
<keyword evidence="8" id="KW-0256">Endoplasmic reticulum</keyword>
<dbReference type="InterPro" id="IPR002401">
    <property type="entry name" value="Cyt_P450_E_grp-I"/>
</dbReference>
<keyword evidence="7 15" id="KW-0479">Metal-binding</keyword>
<comment type="similarity">
    <text evidence="4 16">Belongs to the cytochrome P450 family.</text>
</comment>
<feature type="transmembrane region" description="Helical" evidence="17">
    <location>
        <begin position="189"/>
        <end position="210"/>
    </location>
</feature>
<name>A0A9N9R6W3_9NEOP</name>
<dbReference type="InterPro" id="IPR050476">
    <property type="entry name" value="Insect_CytP450_Detox"/>
</dbReference>
<reference evidence="18" key="1">
    <citation type="submission" date="2021-12" db="EMBL/GenBank/DDBJ databases">
        <authorList>
            <person name="King R."/>
        </authorList>
    </citation>
    <scope>NUCLEOTIDE SEQUENCE</scope>
</reference>
<evidence type="ECO:0000256" key="12">
    <source>
        <dbReference type="ARBA" id="ARBA00023033"/>
    </source>
</evidence>